<gene>
    <name evidence="2" type="ORF">CU041_00980</name>
    <name evidence="1" type="ORF">JF547_04675</name>
</gene>
<dbReference type="SUPFAM" id="SSF48150">
    <property type="entry name" value="DNA-glycosylase"/>
    <property type="match status" value="1"/>
</dbReference>
<sequence length="222" mass="24547">MRPFPEIEQAAIARKGSEAALSAALVTPRPRNEIAAIANDRWLSEFSKSVFQAGFSWKVIENKWPRFEEVFDGFDIGRLSMMHDEDVERLLKVDGIVAHGPKIKSIGENARFLRDLADNHGSVGAFFASWKLPDYCDNLRLVHKGGSRLGGKTGQVALRRIGMDTPIFSNDVIKALKTEGVVTKMPSSNKDFASVQAALDHWHKESGRPLTQISQILAFSAG</sequence>
<evidence type="ECO:0000313" key="4">
    <source>
        <dbReference type="Proteomes" id="UP000664405"/>
    </source>
</evidence>
<evidence type="ECO:0000313" key="1">
    <source>
        <dbReference type="EMBL" id="MBN8195757.1"/>
    </source>
</evidence>
<reference evidence="2 3" key="1">
    <citation type="submission" date="2017-11" db="EMBL/GenBank/DDBJ databases">
        <title>Biodiversity and function of Thalassospira species in the particle-attached aromatic-hydrocarbon-degrading consortia from the surface seawater of the China South Sea.</title>
        <authorList>
            <person name="Dong C."/>
            <person name="Liu R."/>
            <person name="Shao Z."/>
        </authorList>
    </citation>
    <scope>NUCLEOTIDE SEQUENCE [LARGE SCALE GENOMIC DNA]</scope>
    <source>
        <strain evidence="2 3">139Z-12</strain>
    </source>
</reference>
<dbReference type="InterPro" id="IPR005019">
    <property type="entry name" value="Adenine_glyco"/>
</dbReference>
<evidence type="ECO:0000313" key="2">
    <source>
        <dbReference type="EMBL" id="PKR52220.1"/>
    </source>
</evidence>
<dbReference type="RefSeq" id="WP_101245399.1">
    <property type="nucleotide sequence ID" value="NZ_JAEKJW010000001.1"/>
</dbReference>
<dbReference type="InterPro" id="IPR011257">
    <property type="entry name" value="DNA_glycosylase"/>
</dbReference>
<proteinExistence type="predicted"/>
<protein>
    <submittedName>
        <fullName evidence="2">3-methyladenine DNA glycosylase</fullName>
    </submittedName>
    <submittedName>
        <fullName evidence="1">DNA-3-methyladenine glycosylase I</fullName>
    </submittedName>
</protein>
<dbReference type="Proteomes" id="UP000233365">
    <property type="component" value="Unassembled WGS sequence"/>
</dbReference>
<dbReference type="PANTHER" id="PTHR30037:SF3">
    <property type="entry name" value="BLR0857 PROTEIN"/>
    <property type="match status" value="1"/>
</dbReference>
<organism evidence="1 4">
    <name type="scientific">Thalassospira povalilytica</name>
    <dbReference type="NCBI Taxonomy" id="732237"/>
    <lineage>
        <taxon>Bacteria</taxon>
        <taxon>Pseudomonadati</taxon>
        <taxon>Pseudomonadota</taxon>
        <taxon>Alphaproteobacteria</taxon>
        <taxon>Rhodospirillales</taxon>
        <taxon>Thalassospiraceae</taxon>
        <taxon>Thalassospira</taxon>
    </lineage>
</organism>
<dbReference type="PANTHER" id="PTHR30037">
    <property type="entry name" value="DNA-3-METHYLADENINE GLYCOSYLASE 1"/>
    <property type="match status" value="1"/>
</dbReference>
<dbReference type="Proteomes" id="UP000664405">
    <property type="component" value="Unassembled WGS sequence"/>
</dbReference>
<dbReference type="AlphaFoldDB" id="A0A8I1SGQ4"/>
<accession>A0A8I1SGQ4</accession>
<dbReference type="InterPro" id="IPR052891">
    <property type="entry name" value="DNA-3mA_glycosylase"/>
</dbReference>
<dbReference type="EMBL" id="PGTS01000001">
    <property type="protein sequence ID" value="PKR52220.1"/>
    <property type="molecule type" value="Genomic_DNA"/>
</dbReference>
<reference evidence="1" key="2">
    <citation type="submission" date="2020-12" db="EMBL/GenBank/DDBJ databases">
        <title>Oil enriched cultivation method for isolating marine PHA-producing bacteria.</title>
        <authorList>
            <person name="Zheng W."/>
            <person name="Yu S."/>
            <person name="Huang Y."/>
        </authorList>
    </citation>
    <scope>NUCLEOTIDE SEQUENCE</scope>
    <source>
        <strain evidence="1">SY-2-3</strain>
    </source>
</reference>
<evidence type="ECO:0000313" key="3">
    <source>
        <dbReference type="Proteomes" id="UP000233365"/>
    </source>
</evidence>
<dbReference type="Gene3D" id="1.10.340.30">
    <property type="entry name" value="Hypothetical protein, domain 2"/>
    <property type="match status" value="1"/>
</dbReference>
<comment type="caution">
    <text evidence="1">The sequence shown here is derived from an EMBL/GenBank/DDBJ whole genome shotgun (WGS) entry which is preliminary data.</text>
</comment>
<name>A0A8I1SGQ4_9PROT</name>
<keyword evidence="3" id="KW-1185">Reference proteome</keyword>
<dbReference type="GO" id="GO:0006284">
    <property type="term" value="P:base-excision repair"/>
    <property type="evidence" value="ECO:0007669"/>
    <property type="project" value="InterPro"/>
</dbReference>
<dbReference type="GO" id="GO:0008725">
    <property type="term" value="F:DNA-3-methyladenine glycosylase activity"/>
    <property type="evidence" value="ECO:0007669"/>
    <property type="project" value="InterPro"/>
</dbReference>
<dbReference type="EMBL" id="JAEKJW010000001">
    <property type="protein sequence ID" value="MBN8195757.1"/>
    <property type="molecule type" value="Genomic_DNA"/>
</dbReference>
<dbReference type="Pfam" id="PF03352">
    <property type="entry name" value="Adenine_glyco"/>
    <property type="match status" value="1"/>
</dbReference>